<gene>
    <name evidence="2" type="primary">Acey_s0656.g1217</name>
    <name evidence="2" type="ORF">Y032_0656g1217</name>
</gene>
<protein>
    <recommendedName>
        <fullName evidence="1">Mos1 transposase HTH domain-containing protein</fullName>
    </recommendedName>
</protein>
<keyword evidence="3" id="KW-1185">Reference proteome</keyword>
<dbReference type="Proteomes" id="UP000024635">
    <property type="component" value="Unassembled WGS sequence"/>
</dbReference>
<evidence type="ECO:0000313" key="2">
    <source>
        <dbReference type="EMBL" id="EYC39437.1"/>
    </source>
</evidence>
<accession>A0A016WJI7</accession>
<feature type="domain" description="Mos1 transposase HTH" evidence="1">
    <location>
        <begin position="5"/>
        <end position="46"/>
    </location>
</feature>
<sequence length="78" mass="8741">MAFSKQYICGLLVYGFKSGESTTASSRRFNVVFGDLTVVERTGLDWPRRSLFFSISTSIFPNGRDAYPETTIVDCGSW</sequence>
<dbReference type="AlphaFoldDB" id="A0A016WJI7"/>
<dbReference type="EMBL" id="JARK01000256">
    <property type="protein sequence ID" value="EYC39437.1"/>
    <property type="molecule type" value="Genomic_DNA"/>
</dbReference>
<evidence type="ECO:0000259" key="1">
    <source>
        <dbReference type="Pfam" id="PF17906"/>
    </source>
</evidence>
<comment type="caution">
    <text evidence="2">The sequence shown here is derived from an EMBL/GenBank/DDBJ whole genome shotgun (WGS) entry which is preliminary data.</text>
</comment>
<dbReference type="InterPro" id="IPR041426">
    <property type="entry name" value="Mos1_HTH"/>
</dbReference>
<organism evidence="2 3">
    <name type="scientific">Ancylostoma ceylanicum</name>
    <dbReference type="NCBI Taxonomy" id="53326"/>
    <lineage>
        <taxon>Eukaryota</taxon>
        <taxon>Metazoa</taxon>
        <taxon>Ecdysozoa</taxon>
        <taxon>Nematoda</taxon>
        <taxon>Chromadorea</taxon>
        <taxon>Rhabditida</taxon>
        <taxon>Rhabditina</taxon>
        <taxon>Rhabditomorpha</taxon>
        <taxon>Strongyloidea</taxon>
        <taxon>Ancylostomatidae</taxon>
        <taxon>Ancylostomatinae</taxon>
        <taxon>Ancylostoma</taxon>
    </lineage>
</organism>
<name>A0A016WJI7_9BILA</name>
<proteinExistence type="predicted"/>
<dbReference type="Pfam" id="PF17906">
    <property type="entry name" value="HTH_48"/>
    <property type="match status" value="1"/>
</dbReference>
<evidence type="ECO:0000313" key="3">
    <source>
        <dbReference type="Proteomes" id="UP000024635"/>
    </source>
</evidence>
<reference evidence="3" key="1">
    <citation type="journal article" date="2015" name="Nat. Genet.">
        <title>The genome and transcriptome of the zoonotic hookworm Ancylostoma ceylanicum identify infection-specific gene families.</title>
        <authorList>
            <person name="Schwarz E.M."/>
            <person name="Hu Y."/>
            <person name="Antoshechkin I."/>
            <person name="Miller M.M."/>
            <person name="Sternberg P.W."/>
            <person name="Aroian R.V."/>
        </authorList>
    </citation>
    <scope>NUCLEOTIDE SEQUENCE</scope>
    <source>
        <strain evidence="3">HY135</strain>
    </source>
</reference>